<keyword evidence="2" id="KW-1133">Transmembrane helix</keyword>
<reference evidence="3" key="1">
    <citation type="submission" date="2023-06" db="EMBL/GenBank/DDBJ databases">
        <title>Egi l300058.</title>
        <authorList>
            <person name="Gao L."/>
            <person name="Fang B.-Z."/>
            <person name="Li W.-J."/>
        </authorList>
    </citation>
    <scope>NUCLEOTIDE SEQUENCE</scope>
    <source>
        <strain evidence="3">EGI L300058</strain>
    </source>
</reference>
<feature type="region of interest" description="Disordered" evidence="1">
    <location>
        <begin position="149"/>
        <end position="173"/>
    </location>
</feature>
<comment type="caution">
    <text evidence="3">The sequence shown here is derived from an EMBL/GenBank/DDBJ whole genome shotgun (WGS) entry which is preliminary data.</text>
</comment>
<dbReference type="PANTHER" id="PTHR34980:SF2">
    <property type="entry name" value="INNER MEMBRANE PROTEIN YHAH-RELATED"/>
    <property type="match status" value="1"/>
</dbReference>
<proteinExistence type="predicted"/>
<feature type="transmembrane region" description="Helical" evidence="2">
    <location>
        <begin position="64"/>
        <end position="91"/>
    </location>
</feature>
<dbReference type="PANTHER" id="PTHR34980">
    <property type="entry name" value="INNER MEMBRANE PROTEIN-RELATED-RELATED"/>
    <property type="match status" value="1"/>
</dbReference>
<evidence type="ECO:0000313" key="4">
    <source>
        <dbReference type="Proteomes" id="UP001172708"/>
    </source>
</evidence>
<dbReference type="Proteomes" id="UP001172708">
    <property type="component" value="Unassembled WGS sequence"/>
</dbReference>
<dbReference type="Pfam" id="PF05656">
    <property type="entry name" value="DUF805"/>
    <property type="match status" value="1"/>
</dbReference>
<feature type="compositionally biased region" description="Pro residues" evidence="1">
    <location>
        <begin position="163"/>
        <end position="173"/>
    </location>
</feature>
<feature type="compositionally biased region" description="Low complexity" evidence="1">
    <location>
        <begin position="149"/>
        <end position="162"/>
    </location>
</feature>
<organism evidence="3 4">
    <name type="scientific">Demequina muriae</name>
    <dbReference type="NCBI Taxonomy" id="3051664"/>
    <lineage>
        <taxon>Bacteria</taxon>
        <taxon>Bacillati</taxon>
        <taxon>Actinomycetota</taxon>
        <taxon>Actinomycetes</taxon>
        <taxon>Micrococcales</taxon>
        <taxon>Demequinaceae</taxon>
        <taxon>Demequina</taxon>
    </lineage>
</organism>
<evidence type="ECO:0000256" key="2">
    <source>
        <dbReference type="SAM" id="Phobius"/>
    </source>
</evidence>
<name>A0ABT8GGU1_9MICO</name>
<protein>
    <submittedName>
        <fullName evidence="3">DUF805 domain-containing protein</fullName>
    </submittedName>
</protein>
<dbReference type="RefSeq" id="WP_301141887.1">
    <property type="nucleotide sequence ID" value="NZ_JAUHQA010000001.1"/>
</dbReference>
<keyword evidence="4" id="KW-1185">Reference proteome</keyword>
<feature type="transmembrane region" description="Helical" evidence="2">
    <location>
        <begin position="103"/>
        <end position="122"/>
    </location>
</feature>
<dbReference type="InterPro" id="IPR008523">
    <property type="entry name" value="DUF805"/>
</dbReference>
<dbReference type="EMBL" id="JAUHQA010000001">
    <property type="protein sequence ID" value="MDN4480484.1"/>
    <property type="molecule type" value="Genomic_DNA"/>
</dbReference>
<feature type="transmembrane region" description="Helical" evidence="2">
    <location>
        <begin position="27"/>
        <end position="52"/>
    </location>
</feature>
<evidence type="ECO:0000256" key="1">
    <source>
        <dbReference type="SAM" id="MobiDB-lite"/>
    </source>
</evidence>
<accession>A0ABT8GGU1</accession>
<keyword evidence="2" id="KW-0472">Membrane</keyword>
<sequence>MGFGQAIKNCFGKYATFEGRARRSEFWLFYLFTQFVSILGFGLVMVTALTVMPTSEVEADPSGAALAVFFVVIGIVVIAALALIIPVYAAWARRLHDMGQSGHWLWLNLVSLGIVPLIMAFMDSQPGTNRWGADPKAAERGQYGGYEQAQYGQAQPGQAPGGYLPPQPPAPTQ</sequence>
<evidence type="ECO:0000313" key="3">
    <source>
        <dbReference type="EMBL" id="MDN4480484.1"/>
    </source>
</evidence>
<keyword evidence="2" id="KW-0812">Transmembrane</keyword>
<gene>
    <name evidence="3" type="ORF">QQX02_06055</name>
</gene>